<dbReference type="AlphaFoldDB" id="E1IGU3"/>
<reference evidence="4 5" key="1">
    <citation type="journal article" date="2011" name="J. Bacteriol.">
        <title>Draft genome sequence of the anoxygenic filamentous phototrophic bacterium Oscillochloris trichoides subsp. DG-6.</title>
        <authorList>
            <person name="Kuznetsov B.B."/>
            <person name="Ivanovsky R.N."/>
            <person name="Keppen O.I."/>
            <person name="Sukhacheva M.V."/>
            <person name="Bumazhkin B.K."/>
            <person name="Patutina E.O."/>
            <person name="Beletsky A.V."/>
            <person name="Mardanov A.V."/>
            <person name="Baslerov R.V."/>
            <person name="Panteleeva A.N."/>
            <person name="Kolganova T.V."/>
            <person name="Ravin N.V."/>
            <person name="Skryabin K.G."/>
        </authorList>
    </citation>
    <scope>NUCLEOTIDE SEQUENCE [LARGE SCALE GENOMIC DNA]</scope>
    <source>
        <strain evidence="4 5">DG-6</strain>
    </source>
</reference>
<accession>E1IGU3</accession>
<dbReference type="GO" id="GO:0031411">
    <property type="term" value="C:gas vesicle"/>
    <property type="evidence" value="ECO:0007669"/>
    <property type="project" value="UniProtKB-SubCell"/>
</dbReference>
<comment type="caution">
    <text evidence="4">The sequence shown here is derived from an EMBL/GenBank/DDBJ whole genome shotgun (WGS) entry which is preliminary data.</text>
</comment>
<protein>
    <submittedName>
        <fullName evidence="4">Gas vesicle synthesis GvpLGvpF</fullName>
    </submittedName>
</protein>
<evidence type="ECO:0000313" key="5">
    <source>
        <dbReference type="Proteomes" id="UP000054010"/>
    </source>
</evidence>
<dbReference type="PANTHER" id="PTHR36852:SF1">
    <property type="entry name" value="PROTEIN GVPL 2"/>
    <property type="match status" value="1"/>
</dbReference>
<dbReference type="InterPro" id="IPR009430">
    <property type="entry name" value="GvpL/GvpF"/>
</dbReference>
<organism evidence="4 5">
    <name type="scientific">Oscillochloris trichoides DG-6</name>
    <dbReference type="NCBI Taxonomy" id="765420"/>
    <lineage>
        <taxon>Bacteria</taxon>
        <taxon>Bacillati</taxon>
        <taxon>Chloroflexota</taxon>
        <taxon>Chloroflexia</taxon>
        <taxon>Chloroflexales</taxon>
        <taxon>Chloroflexineae</taxon>
        <taxon>Oscillochloridaceae</taxon>
        <taxon>Oscillochloris</taxon>
    </lineage>
</organism>
<dbReference type="PANTHER" id="PTHR36852">
    <property type="entry name" value="PROTEIN GVPL 2"/>
    <property type="match status" value="1"/>
</dbReference>
<gene>
    <name evidence="4" type="ORF">OSCT_2544</name>
</gene>
<sequence>MLYLYAIIDRPGEMSLPEVGLADQPIFCCQNGGIGAVVSMVDPQQVTTEATHIWRHETVVETLAEAGGTLPVRFGTFLADEAAVCAMLAERREAFVTGLDQVRGRVEISLRAIWTDPPPPPPVVEERPRSGRDYIERRMAEERAAALRRLRAEQTADDLYVRLDRYAVASIRKVLPTERMLLSAAYLVAREDVPRFQAGVAEIGRDRPDIRLLCTGPWPAYHFVSPA</sequence>
<dbReference type="STRING" id="765420.OSCT_2544"/>
<dbReference type="Proteomes" id="UP000054010">
    <property type="component" value="Unassembled WGS sequence"/>
</dbReference>
<evidence type="ECO:0000313" key="4">
    <source>
        <dbReference type="EMBL" id="EFO79418.1"/>
    </source>
</evidence>
<keyword evidence="1" id="KW-0304">Gas vesicle</keyword>
<dbReference type="eggNOG" id="COG0154">
    <property type="taxonomic scope" value="Bacteria"/>
</dbReference>
<proteinExistence type="inferred from homology"/>
<name>E1IGU3_9CHLR</name>
<dbReference type="Pfam" id="PF06386">
    <property type="entry name" value="GvpL_GvpF"/>
    <property type="match status" value="1"/>
</dbReference>
<evidence type="ECO:0000256" key="2">
    <source>
        <dbReference type="ARBA" id="ARBA00035108"/>
    </source>
</evidence>
<keyword evidence="5" id="KW-1185">Reference proteome</keyword>
<dbReference type="EMBL" id="ADVR01000112">
    <property type="protein sequence ID" value="EFO79418.1"/>
    <property type="molecule type" value="Genomic_DNA"/>
</dbReference>
<evidence type="ECO:0000256" key="3">
    <source>
        <dbReference type="ARBA" id="ARBA00035643"/>
    </source>
</evidence>
<dbReference type="GO" id="GO:0031412">
    <property type="term" value="P:gas vesicle organization"/>
    <property type="evidence" value="ECO:0007669"/>
    <property type="project" value="InterPro"/>
</dbReference>
<evidence type="ECO:0000256" key="1">
    <source>
        <dbReference type="ARBA" id="ARBA00022987"/>
    </source>
</evidence>
<comment type="similarity">
    <text evidence="3">Belongs to the gas vesicle GvpF/GvpL family.</text>
</comment>
<dbReference type="HOGENOM" id="CLU_065736_3_1_0"/>
<dbReference type="OrthoDB" id="144737at2"/>
<comment type="subcellular location">
    <subcellularLocation>
        <location evidence="2">Gas vesicle</location>
    </subcellularLocation>
</comment>